<reference evidence="1" key="1">
    <citation type="journal article" date="2023" name="Mol. Phylogenet. Evol.">
        <title>Genome-scale phylogeny and comparative genomics of the fungal order Sordariales.</title>
        <authorList>
            <person name="Hensen N."/>
            <person name="Bonometti L."/>
            <person name="Westerberg I."/>
            <person name="Brannstrom I.O."/>
            <person name="Guillou S."/>
            <person name="Cros-Aarteil S."/>
            <person name="Calhoun S."/>
            <person name="Haridas S."/>
            <person name="Kuo A."/>
            <person name="Mondo S."/>
            <person name="Pangilinan J."/>
            <person name="Riley R."/>
            <person name="LaButti K."/>
            <person name="Andreopoulos B."/>
            <person name="Lipzen A."/>
            <person name="Chen C."/>
            <person name="Yan M."/>
            <person name="Daum C."/>
            <person name="Ng V."/>
            <person name="Clum A."/>
            <person name="Steindorff A."/>
            <person name="Ohm R.A."/>
            <person name="Martin F."/>
            <person name="Silar P."/>
            <person name="Natvig D.O."/>
            <person name="Lalanne C."/>
            <person name="Gautier V."/>
            <person name="Ament-Velasquez S.L."/>
            <person name="Kruys A."/>
            <person name="Hutchinson M.I."/>
            <person name="Powell A.J."/>
            <person name="Barry K."/>
            <person name="Miller A.N."/>
            <person name="Grigoriev I.V."/>
            <person name="Debuchy R."/>
            <person name="Gladieux P."/>
            <person name="Hiltunen Thoren M."/>
            <person name="Johannesson H."/>
        </authorList>
    </citation>
    <scope>NUCLEOTIDE SEQUENCE</scope>
    <source>
        <strain evidence="1">FGSC 1904</strain>
    </source>
</reference>
<protein>
    <submittedName>
        <fullName evidence="1">Uncharacterized protein</fullName>
    </submittedName>
</protein>
<dbReference type="AlphaFoldDB" id="A0AAE0PJY2"/>
<reference evidence="1" key="2">
    <citation type="submission" date="2023-07" db="EMBL/GenBank/DDBJ databases">
        <authorList>
            <consortium name="Lawrence Berkeley National Laboratory"/>
            <person name="Haridas S."/>
            <person name="Hensen N."/>
            <person name="Bonometti L."/>
            <person name="Westerberg I."/>
            <person name="Brannstrom I.O."/>
            <person name="Guillou S."/>
            <person name="Cros-Aarteil S."/>
            <person name="Calhoun S."/>
            <person name="Kuo A."/>
            <person name="Mondo S."/>
            <person name="Pangilinan J."/>
            <person name="Riley R."/>
            <person name="LaButti K."/>
            <person name="Andreopoulos B."/>
            <person name="Lipzen A."/>
            <person name="Chen C."/>
            <person name="Yanf M."/>
            <person name="Daum C."/>
            <person name="Ng V."/>
            <person name="Clum A."/>
            <person name="Steindorff A."/>
            <person name="Ohm R."/>
            <person name="Martin F."/>
            <person name="Silar P."/>
            <person name="Natvig D."/>
            <person name="Lalanne C."/>
            <person name="Gautier V."/>
            <person name="Ament-velasquez S.L."/>
            <person name="Kruys A."/>
            <person name="Hutchinson M.I."/>
            <person name="Powell A.J."/>
            <person name="Barry K."/>
            <person name="Miller A.N."/>
            <person name="Grigoriev I.V."/>
            <person name="Debuchy R."/>
            <person name="Gladieux P."/>
            <person name="Thoren M.H."/>
            <person name="Johannesson H."/>
        </authorList>
    </citation>
    <scope>NUCLEOTIDE SEQUENCE</scope>
    <source>
        <strain evidence="1">FGSC 1904</strain>
    </source>
</reference>
<accession>A0AAE0PJY2</accession>
<comment type="caution">
    <text evidence="1">The sequence shown here is derived from an EMBL/GenBank/DDBJ whole genome shotgun (WGS) entry which is preliminary data.</text>
</comment>
<dbReference type="EMBL" id="JAUTDP010000003">
    <property type="protein sequence ID" value="KAK3401269.1"/>
    <property type="molecule type" value="Genomic_DNA"/>
</dbReference>
<proteinExistence type="predicted"/>
<gene>
    <name evidence="1" type="ORF">B0T20DRAFT_164869</name>
</gene>
<sequence length="108" mass="11611">MLRLALTPHIAITQLASCTDSVMPRNFRILSPLRLSRHLCNMSLARLTTERAARAVAATADSIVSTGRSGSGSGSGRAVCPTIKDRDILALRGLSRSRPPQEKAPKME</sequence>
<evidence type="ECO:0000313" key="1">
    <source>
        <dbReference type="EMBL" id="KAK3401269.1"/>
    </source>
</evidence>
<keyword evidence="2" id="KW-1185">Reference proteome</keyword>
<dbReference type="Proteomes" id="UP001281003">
    <property type="component" value="Unassembled WGS sequence"/>
</dbReference>
<name>A0AAE0PJY2_SORBR</name>
<evidence type="ECO:0000313" key="2">
    <source>
        <dbReference type="Proteomes" id="UP001281003"/>
    </source>
</evidence>
<organism evidence="1 2">
    <name type="scientific">Sordaria brevicollis</name>
    <dbReference type="NCBI Taxonomy" id="83679"/>
    <lineage>
        <taxon>Eukaryota</taxon>
        <taxon>Fungi</taxon>
        <taxon>Dikarya</taxon>
        <taxon>Ascomycota</taxon>
        <taxon>Pezizomycotina</taxon>
        <taxon>Sordariomycetes</taxon>
        <taxon>Sordariomycetidae</taxon>
        <taxon>Sordariales</taxon>
        <taxon>Sordariaceae</taxon>
        <taxon>Sordaria</taxon>
    </lineage>
</organism>